<keyword evidence="2 4" id="KW-0238">DNA-binding</keyword>
<dbReference type="InterPro" id="IPR001647">
    <property type="entry name" value="HTH_TetR"/>
</dbReference>
<dbReference type="Proteomes" id="UP000326202">
    <property type="component" value="Chromosome"/>
</dbReference>
<dbReference type="Pfam" id="PF00440">
    <property type="entry name" value="TetR_N"/>
    <property type="match status" value="1"/>
</dbReference>
<dbReference type="SUPFAM" id="SSF48498">
    <property type="entry name" value="Tetracyclin repressor-like, C-terminal domain"/>
    <property type="match status" value="1"/>
</dbReference>
<evidence type="ECO:0000313" key="7">
    <source>
        <dbReference type="Proteomes" id="UP000326202"/>
    </source>
</evidence>
<organism evidence="6 7">
    <name type="scientific">Hypericibacter terrae</name>
    <dbReference type="NCBI Taxonomy" id="2602015"/>
    <lineage>
        <taxon>Bacteria</taxon>
        <taxon>Pseudomonadati</taxon>
        <taxon>Pseudomonadota</taxon>
        <taxon>Alphaproteobacteria</taxon>
        <taxon>Rhodospirillales</taxon>
        <taxon>Dongiaceae</taxon>
        <taxon>Hypericibacter</taxon>
    </lineage>
</organism>
<proteinExistence type="predicted"/>
<sequence>MSNLAEDRGPGRPRCQDTRQSILRAAYEMFEEGEDQPFTIEAVARRSGAAKTTIYRWWPSKGALVIEAFLAIAEKRSAFPETESAVADLRMQVKLLARLLRGRAGRLVAGIIAEAQSDPETKKAFIDGYLKPRRLSAARLIERGMANGELRPGLDVETVCDALYGPLYLRLILKSGLGDDGAINSLVDIVLDGIRASPIRQ</sequence>
<dbReference type="InterPro" id="IPR009057">
    <property type="entry name" value="Homeodomain-like_sf"/>
</dbReference>
<evidence type="ECO:0000256" key="4">
    <source>
        <dbReference type="PROSITE-ProRule" id="PRU00335"/>
    </source>
</evidence>
<dbReference type="OrthoDB" id="9803547at2"/>
<dbReference type="AlphaFoldDB" id="A0A5J6MNG3"/>
<dbReference type="RefSeq" id="WP_151179028.1">
    <property type="nucleotide sequence ID" value="NZ_CP042906.1"/>
</dbReference>
<dbReference type="PROSITE" id="PS50977">
    <property type="entry name" value="HTH_TETR_2"/>
    <property type="match status" value="1"/>
</dbReference>
<keyword evidence="3" id="KW-0804">Transcription</keyword>
<dbReference type="InterPro" id="IPR050109">
    <property type="entry name" value="HTH-type_TetR-like_transc_reg"/>
</dbReference>
<dbReference type="Gene3D" id="1.10.10.60">
    <property type="entry name" value="Homeodomain-like"/>
    <property type="match status" value="1"/>
</dbReference>
<protein>
    <submittedName>
        <fullName evidence="6">TetR family transcriptional regulator</fullName>
    </submittedName>
</protein>
<evidence type="ECO:0000256" key="2">
    <source>
        <dbReference type="ARBA" id="ARBA00023125"/>
    </source>
</evidence>
<name>A0A5J6MNG3_9PROT</name>
<keyword evidence="7" id="KW-1185">Reference proteome</keyword>
<accession>A0A5J6MNG3</accession>
<keyword evidence="1" id="KW-0805">Transcription regulation</keyword>
<reference evidence="6 7" key="1">
    <citation type="submission" date="2019-08" db="EMBL/GenBank/DDBJ databases">
        <title>Hyperibacter terrae gen. nov., sp. nov. and Hyperibacter viscosus sp. nov., two new members in the family Rhodospirillaceae isolated from the rhizosphere of Hypericum perforatum.</title>
        <authorList>
            <person name="Noviana Z."/>
        </authorList>
    </citation>
    <scope>NUCLEOTIDE SEQUENCE [LARGE SCALE GENOMIC DNA]</scope>
    <source>
        <strain evidence="6 7">R5913</strain>
    </source>
</reference>
<dbReference type="InterPro" id="IPR011075">
    <property type="entry name" value="TetR_C"/>
</dbReference>
<dbReference type="PANTHER" id="PTHR30055">
    <property type="entry name" value="HTH-TYPE TRANSCRIPTIONAL REGULATOR RUTR"/>
    <property type="match status" value="1"/>
</dbReference>
<gene>
    <name evidence="6" type="ORF">FRZ44_42300</name>
</gene>
<evidence type="ECO:0000256" key="1">
    <source>
        <dbReference type="ARBA" id="ARBA00023015"/>
    </source>
</evidence>
<evidence type="ECO:0000259" key="5">
    <source>
        <dbReference type="PROSITE" id="PS50977"/>
    </source>
</evidence>
<dbReference type="SUPFAM" id="SSF46689">
    <property type="entry name" value="Homeodomain-like"/>
    <property type="match status" value="1"/>
</dbReference>
<feature type="domain" description="HTH tetR-type" evidence="5">
    <location>
        <begin position="16"/>
        <end position="76"/>
    </location>
</feature>
<evidence type="ECO:0000313" key="6">
    <source>
        <dbReference type="EMBL" id="QEX18919.1"/>
    </source>
</evidence>
<feature type="DNA-binding region" description="H-T-H motif" evidence="4">
    <location>
        <begin position="39"/>
        <end position="58"/>
    </location>
</feature>
<dbReference type="InterPro" id="IPR036271">
    <property type="entry name" value="Tet_transcr_reg_TetR-rel_C_sf"/>
</dbReference>
<dbReference type="GO" id="GO:0003700">
    <property type="term" value="F:DNA-binding transcription factor activity"/>
    <property type="evidence" value="ECO:0007669"/>
    <property type="project" value="TreeGrafter"/>
</dbReference>
<dbReference type="EMBL" id="CP042906">
    <property type="protein sequence ID" value="QEX18919.1"/>
    <property type="molecule type" value="Genomic_DNA"/>
</dbReference>
<dbReference type="Gene3D" id="1.10.357.10">
    <property type="entry name" value="Tetracycline Repressor, domain 2"/>
    <property type="match status" value="1"/>
</dbReference>
<dbReference type="GO" id="GO:0000976">
    <property type="term" value="F:transcription cis-regulatory region binding"/>
    <property type="evidence" value="ECO:0007669"/>
    <property type="project" value="TreeGrafter"/>
</dbReference>
<dbReference type="Pfam" id="PF16859">
    <property type="entry name" value="TetR_C_11"/>
    <property type="match status" value="1"/>
</dbReference>
<dbReference type="PANTHER" id="PTHR30055:SF148">
    <property type="entry name" value="TETR-FAMILY TRANSCRIPTIONAL REGULATOR"/>
    <property type="match status" value="1"/>
</dbReference>
<evidence type="ECO:0000256" key="3">
    <source>
        <dbReference type="ARBA" id="ARBA00023163"/>
    </source>
</evidence>
<dbReference type="KEGG" id="htq:FRZ44_42300"/>